<feature type="region of interest" description="Disordered" evidence="5">
    <location>
        <begin position="1136"/>
        <end position="1158"/>
    </location>
</feature>
<keyword evidence="1 3" id="KW-0853">WD repeat</keyword>
<evidence type="ECO:0000256" key="3">
    <source>
        <dbReference type="PROSITE-ProRule" id="PRU00221"/>
    </source>
</evidence>
<evidence type="ECO:0000256" key="4">
    <source>
        <dbReference type="SAM" id="Coils"/>
    </source>
</evidence>
<proteinExistence type="predicted"/>
<reference evidence="7" key="1">
    <citation type="submission" date="2021-01" db="EMBL/GenBank/DDBJ databases">
        <authorList>
            <person name="Zahm M."/>
            <person name="Roques C."/>
            <person name="Cabau C."/>
            <person name="Klopp C."/>
            <person name="Donnadieu C."/>
            <person name="Jouanno E."/>
            <person name="Lampietro C."/>
            <person name="Louis A."/>
            <person name="Herpin A."/>
            <person name="Echchiki A."/>
            <person name="Berthelot C."/>
            <person name="Parey E."/>
            <person name="Roest-Crollius H."/>
            <person name="Braasch I."/>
            <person name="Postlethwait J."/>
            <person name="Bobe J."/>
            <person name="Montfort J."/>
            <person name="Bouchez O."/>
            <person name="Begum T."/>
            <person name="Mejri S."/>
            <person name="Adams A."/>
            <person name="Chen W.-J."/>
            <person name="Guiguen Y."/>
        </authorList>
    </citation>
    <scope>NUCLEOTIDE SEQUENCE</scope>
    <source>
        <tissue evidence="7">Blood</tissue>
    </source>
</reference>
<feature type="coiled-coil region" evidence="4">
    <location>
        <begin position="670"/>
        <end position="740"/>
    </location>
</feature>
<keyword evidence="4" id="KW-0175">Coiled coil</keyword>
<evidence type="ECO:0000313" key="7">
    <source>
        <dbReference type="EMBL" id="KAI1900471.1"/>
    </source>
</evidence>
<dbReference type="InterPro" id="IPR055442">
    <property type="entry name" value="Beta-prop_EML-like_2nd"/>
</dbReference>
<dbReference type="SUPFAM" id="SSF90257">
    <property type="entry name" value="Myosin rod fragments"/>
    <property type="match status" value="1"/>
</dbReference>
<dbReference type="PROSITE" id="PS50082">
    <property type="entry name" value="WD_REPEATS_2"/>
    <property type="match status" value="3"/>
</dbReference>
<comment type="caution">
    <text evidence="7">The sequence shown here is derived from an EMBL/GenBank/DDBJ whole genome shotgun (WGS) entry which is preliminary data.</text>
</comment>
<sequence>MTASQIVAQSHFIFGVRTGVANNICYVDEQSVIFPAGNNCIRYNLDEQIQTFIPGLEKSQSMHALAISPDRRYLAVSERGEKGIISVYDVQNEHNKKRKVLSGGDILVQDFICMAFSHDSKYLIGQSGPPDWTLYYWLWQKQKVLATLNTAGPTNTVYKVSFNPQDNTQICVSGSGVFKLIRYADGTLKQFNSLKYEANNYLSHEWMSEKRVIAGTENGRLLVFESAELHWEMHVINRTSTQDTERIVEKKQEDSVPSQPPRVTAINAYSKGFVCTAGPGKVCLFEKLEDKDGYRKCSEMRIPPDPYSNDPSHAEQQEVICICISPSEETLVGSTDRGQLYSIALSSAEIGKQGDLAQFDFLTESFHSDTITGLSICYRKPIVATCSVDRSVRIWNFETNSLELYKEFQEQAFSVSLHPTGLFILVGFCDKLRLLNLLIDDIRTFMEFTVRGCRECAFSNGGHLFAAVNGTVIHIYSMTTFENVLNLKGHNGKVQSIVWSDDDSRLVSCGMDGAVYEWNTLTSKRESECILKTCMYTSIAISPDAKIVFAVGTDCTLKEIQDHHILKEVPAEDVTYTAVAFSHSGRMLFTGTSSGTLRVMKYPLPVHKDWIEYQGHSAAITKMIVTFDDQLLLSVSEDGCLLLWKIIDKERHGLKRDKEIYYSEEILITKTDLEDKNQNMLELKTRVEELKIENQFQLRLKGMDHEKEVKDMTDKFMQEIESLKTKYQVLKTEKATMELDHKDSMEKVMERNTKEKLDLESTSLQNLMLEYERYQELQQKSQQIQEEYERQLQNTEESKMQALEDLTQHYESRLKEKLIKLKESEDKSQQQQREYEEMIKQMEEDADREILDIRAKYERILKEEKDTSLQLKDETGIMRKKFSSLQREIDDKILDNEKLRLELQKLQGVIKSLEKDILGLKREIHERDETIQDKEKCNYDMRKKNSDLEKFKFVLEYKINELKKQIEPRENSIIEMRDQIQKMEEELGQFKRKNTQLELNITELKLKLKVTDEDKRKEMQRVHDVKALMQRFKTDLHHCVEFIQEPKKLKESIRQLYSTYVQADEVDIIVGDSDIQKEYSRQREHLEKTVANFKRKMFKDSEIHRADKFRIIRENTFLINQNQELMRELHHIRSHAPLSSTRSAPASPVTGLSSNGESERIIQRQRVEIDSLRHDLLIHGDTHLLKSPSSSKLPPLLS</sequence>
<feature type="coiled-coil region" evidence="4">
    <location>
        <begin position="973"/>
        <end position="1014"/>
    </location>
</feature>
<evidence type="ECO:0000313" key="8">
    <source>
        <dbReference type="Proteomes" id="UP000829720"/>
    </source>
</evidence>
<dbReference type="InterPro" id="IPR015943">
    <property type="entry name" value="WD40/YVTN_repeat-like_dom_sf"/>
</dbReference>
<feature type="repeat" description="WD" evidence="3">
    <location>
        <begin position="364"/>
        <end position="405"/>
    </location>
</feature>
<dbReference type="InterPro" id="IPR011047">
    <property type="entry name" value="Quinoprotein_ADH-like_sf"/>
</dbReference>
<dbReference type="AlphaFoldDB" id="A0A8T3DU71"/>
<dbReference type="Pfam" id="PF23414">
    <property type="entry name" value="Beta-prop_EML_2"/>
    <property type="match status" value="1"/>
</dbReference>
<dbReference type="PANTHER" id="PTHR32215:SF0">
    <property type="entry name" value="CILIA- AND FLAGELLA-ASSOCIATED PROTEIN 57"/>
    <property type="match status" value="1"/>
</dbReference>
<feature type="coiled-coil region" evidence="4">
    <location>
        <begin position="764"/>
        <end position="930"/>
    </location>
</feature>
<organism evidence="7 8">
    <name type="scientific">Albula goreensis</name>
    <dbReference type="NCBI Taxonomy" id="1534307"/>
    <lineage>
        <taxon>Eukaryota</taxon>
        <taxon>Metazoa</taxon>
        <taxon>Chordata</taxon>
        <taxon>Craniata</taxon>
        <taxon>Vertebrata</taxon>
        <taxon>Euteleostomi</taxon>
        <taxon>Actinopterygii</taxon>
        <taxon>Neopterygii</taxon>
        <taxon>Teleostei</taxon>
        <taxon>Albuliformes</taxon>
        <taxon>Albulidae</taxon>
        <taxon>Albula</taxon>
    </lineage>
</organism>
<dbReference type="EMBL" id="JAERUA010000004">
    <property type="protein sequence ID" value="KAI1900471.1"/>
    <property type="molecule type" value="Genomic_DNA"/>
</dbReference>
<dbReference type="OrthoDB" id="10251741at2759"/>
<dbReference type="InterPro" id="IPR052993">
    <property type="entry name" value="CFA-57"/>
</dbReference>
<accession>A0A8T3DU71</accession>
<dbReference type="PROSITE" id="PS50294">
    <property type="entry name" value="WD_REPEATS_REGION"/>
    <property type="match status" value="2"/>
</dbReference>
<dbReference type="InterPro" id="IPR001680">
    <property type="entry name" value="WD40_rpt"/>
</dbReference>
<keyword evidence="8" id="KW-1185">Reference proteome</keyword>
<evidence type="ECO:0000259" key="6">
    <source>
        <dbReference type="Pfam" id="PF23414"/>
    </source>
</evidence>
<dbReference type="PANTHER" id="PTHR32215">
    <property type="entry name" value="CILIA- AND FLAGELLA-ASSOCIATED PROTEIN 57"/>
    <property type="match status" value="1"/>
</dbReference>
<dbReference type="Gene3D" id="2.130.10.10">
    <property type="entry name" value="YVTN repeat-like/Quinoprotein amine dehydrogenase"/>
    <property type="match status" value="2"/>
</dbReference>
<feature type="repeat" description="WD" evidence="3">
    <location>
        <begin position="613"/>
        <end position="646"/>
    </location>
</feature>
<gene>
    <name evidence="7" type="ORF">AGOR_G00050280</name>
</gene>
<evidence type="ECO:0000256" key="5">
    <source>
        <dbReference type="SAM" id="MobiDB-lite"/>
    </source>
</evidence>
<dbReference type="SMART" id="SM00320">
    <property type="entry name" value="WD40"/>
    <property type="match status" value="8"/>
</dbReference>
<dbReference type="FunFam" id="2.130.10.10:FF:000271">
    <property type="entry name" value="cilia- and flagella-associated protein 57"/>
    <property type="match status" value="1"/>
</dbReference>
<keyword evidence="2" id="KW-0677">Repeat</keyword>
<feature type="repeat" description="WD" evidence="3">
    <location>
        <begin position="487"/>
        <end position="528"/>
    </location>
</feature>
<dbReference type="InterPro" id="IPR036322">
    <property type="entry name" value="WD40_repeat_dom_sf"/>
</dbReference>
<dbReference type="PROSITE" id="PS00678">
    <property type="entry name" value="WD_REPEATS_1"/>
    <property type="match status" value="1"/>
</dbReference>
<dbReference type="InterPro" id="IPR019775">
    <property type="entry name" value="WD40_repeat_CS"/>
</dbReference>
<feature type="domain" description="EML-like second beta-propeller" evidence="6">
    <location>
        <begin position="372"/>
        <end position="646"/>
    </location>
</feature>
<name>A0A8T3DU71_9TELE</name>
<evidence type="ECO:0000256" key="1">
    <source>
        <dbReference type="ARBA" id="ARBA00022574"/>
    </source>
</evidence>
<dbReference type="SUPFAM" id="SSF50998">
    <property type="entry name" value="Quinoprotein alcohol dehydrogenase-like"/>
    <property type="match status" value="1"/>
</dbReference>
<dbReference type="SUPFAM" id="SSF50978">
    <property type="entry name" value="WD40 repeat-like"/>
    <property type="match status" value="1"/>
</dbReference>
<feature type="compositionally biased region" description="Polar residues" evidence="5">
    <location>
        <begin position="1137"/>
        <end position="1156"/>
    </location>
</feature>
<evidence type="ECO:0000256" key="2">
    <source>
        <dbReference type="ARBA" id="ARBA00022737"/>
    </source>
</evidence>
<dbReference type="Proteomes" id="UP000829720">
    <property type="component" value="Unassembled WGS sequence"/>
</dbReference>
<protein>
    <recommendedName>
        <fullName evidence="6">EML-like second beta-propeller domain-containing protein</fullName>
    </recommendedName>
</protein>